<dbReference type="OrthoDB" id="10465132at2759"/>
<dbReference type="EMBL" id="JAGTXO010000001">
    <property type="protein sequence ID" value="KAG8470729.1"/>
    <property type="molecule type" value="Genomic_DNA"/>
</dbReference>
<gene>
    <name evidence="1" type="ORF">KFE25_009150</name>
</gene>
<reference evidence="1" key="1">
    <citation type="submission" date="2021-05" db="EMBL/GenBank/DDBJ databases">
        <title>The genome of the haptophyte Pavlova lutheri (Diacronema luteri, Pavlovales) - a model for lipid biosynthesis in eukaryotic algae.</title>
        <authorList>
            <person name="Hulatt C.J."/>
            <person name="Posewitz M.C."/>
        </authorList>
    </citation>
    <scope>NUCLEOTIDE SEQUENCE</scope>
    <source>
        <strain evidence="1">NIVA-4/92</strain>
    </source>
</reference>
<organism evidence="1 2">
    <name type="scientific">Diacronema lutheri</name>
    <name type="common">Unicellular marine alga</name>
    <name type="synonym">Monochrysis lutheri</name>
    <dbReference type="NCBI Taxonomy" id="2081491"/>
    <lineage>
        <taxon>Eukaryota</taxon>
        <taxon>Haptista</taxon>
        <taxon>Haptophyta</taxon>
        <taxon>Pavlovophyceae</taxon>
        <taxon>Pavlovales</taxon>
        <taxon>Pavlovaceae</taxon>
        <taxon>Diacronema</taxon>
    </lineage>
</organism>
<proteinExistence type="predicted"/>
<accession>A0A8J5XUB0</accession>
<name>A0A8J5XUB0_DIALT</name>
<evidence type="ECO:0000313" key="2">
    <source>
        <dbReference type="Proteomes" id="UP000751190"/>
    </source>
</evidence>
<dbReference type="Proteomes" id="UP000751190">
    <property type="component" value="Unassembled WGS sequence"/>
</dbReference>
<dbReference type="AlphaFoldDB" id="A0A8J5XUB0"/>
<keyword evidence="2" id="KW-1185">Reference proteome</keyword>
<comment type="caution">
    <text evidence="1">The sequence shown here is derived from an EMBL/GenBank/DDBJ whole genome shotgun (WGS) entry which is preliminary data.</text>
</comment>
<sequence>MSRSLILRIAATALSVALATLAFLALSWPARGTSTLADEGSGVSISIEKEACTLGQFVPAISCSRDQDSPSCCGGLHTAFNAQCPCKALPGIVMSHGGSGLGLMDNMLRCSYTEGVDKNGDPIAPVDFVTKRLGCVDREEWCNDKAHNADVRLTESNKGFAQLHDDAAGWVYVHSDEQNAQSTAAAVCHAMGYAGVLSGSIETGVHASKRLNCPSPSTRIAACAVEDIVLQPGALYVRCDRQGDRGPRSELCMRSGQGGRSYNNLNCWTSERTGVQVPMHTRKPGAAHTLCGTAGINESRIEWYDGFQDDFFAYSTSRTADGRLHSAHLFKGALAGKDLLSPSELEVGERKVTLVTWKGAFTDLEGTFQRYMSSQAGFAWRLR</sequence>
<protein>
    <submittedName>
        <fullName evidence="1">Uncharacterized protein</fullName>
    </submittedName>
</protein>
<evidence type="ECO:0000313" key="1">
    <source>
        <dbReference type="EMBL" id="KAG8470729.1"/>
    </source>
</evidence>